<accession>A0A2P2QWK0</accession>
<proteinExistence type="predicted"/>
<dbReference type="EMBL" id="GGEC01090790">
    <property type="protein sequence ID" value="MBX71274.1"/>
    <property type="molecule type" value="Transcribed_RNA"/>
</dbReference>
<organism evidence="1">
    <name type="scientific">Rhizophora mucronata</name>
    <name type="common">Asiatic mangrove</name>
    <dbReference type="NCBI Taxonomy" id="61149"/>
    <lineage>
        <taxon>Eukaryota</taxon>
        <taxon>Viridiplantae</taxon>
        <taxon>Streptophyta</taxon>
        <taxon>Embryophyta</taxon>
        <taxon>Tracheophyta</taxon>
        <taxon>Spermatophyta</taxon>
        <taxon>Magnoliopsida</taxon>
        <taxon>eudicotyledons</taxon>
        <taxon>Gunneridae</taxon>
        <taxon>Pentapetalae</taxon>
        <taxon>rosids</taxon>
        <taxon>fabids</taxon>
        <taxon>Malpighiales</taxon>
        <taxon>Rhizophoraceae</taxon>
        <taxon>Rhizophora</taxon>
    </lineage>
</organism>
<sequence length="43" mass="5190">MPIEMINRFYSDITLHKADRILPNCRKDGRDNPALRLPKEQWH</sequence>
<name>A0A2P2QWK0_RHIMU</name>
<reference evidence="1" key="1">
    <citation type="submission" date="2018-02" db="EMBL/GenBank/DDBJ databases">
        <title>Rhizophora mucronata_Transcriptome.</title>
        <authorList>
            <person name="Meera S.P."/>
            <person name="Sreeshan A."/>
            <person name="Augustine A."/>
        </authorList>
    </citation>
    <scope>NUCLEOTIDE SEQUENCE</scope>
    <source>
        <tissue evidence="1">Leaf</tissue>
    </source>
</reference>
<dbReference type="AlphaFoldDB" id="A0A2P2QWK0"/>
<protein>
    <submittedName>
        <fullName evidence="1">Uncharacterized protein</fullName>
    </submittedName>
</protein>
<evidence type="ECO:0000313" key="1">
    <source>
        <dbReference type="EMBL" id="MBX71274.1"/>
    </source>
</evidence>